<dbReference type="Gene3D" id="1.10.8.540">
    <property type="entry name" value="FHIPEP family, domain 3"/>
    <property type="match status" value="1"/>
</dbReference>
<evidence type="ECO:0000256" key="1">
    <source>
        <dbReference type="ARBA" id="ARBA00004651"/>
    </source>
</evidence>
<dbReference type="AlphaFoldDB" id="A0A1M4N3J8"/>
<evidence type="ECO:0000313" key="9">
    <source>
        <dbReference type="Proteomes" id="UP000184085"/>
    </source>
</evidence>
<dbReference type="InterPro" id="IPR042193">
    <property type="entry name" value="FHIPEP_3"/>
</dbReference>
<feature type="transmembrane region" description="Helical" evidence="7">
    <location>
        <begin position="108"/>
        <end position="127"/>
    </location>
</feature>
<evidence type="ECO:0000256" key="2">
    <source>
        <dbReference type="ARBA" id="ARBA00008835"/>
    </source>
</evidence>
<dbReference type="RefSeq" id="WP_072709047.1">
    <property type="nucleotide sequence ID" value="NZ_FMJB01000064.1"/>
</dbReference>
<feature type="transmembrane region" description="Helical" evidence="7">
    <location>
        <begin position="7"/>
        <end position="26"/>
    </location>
</feature>
<evidence type="ECO:0000256" key="3">
    <source>
        <dbReference type="ARBA" id="ARBA00022475"/>
    </source>
</evidence>
<evidence type="ECO:0000256" key="5">
    <source>
        <dbReference type="ARBA" id="ARBA00022989"/>
    </source>
</evidence>
<evidence type="ECO:0000256" key="4">
    <source>
        <dbReference type="ARBA" id="ARBA00022692"/>
    </source>
</evidence>
<comment type="similarity">
    <text evidence="2">Belongs to the FHIPEP (flagella/HR/invasion proteins export pore) family.</text>
</comment>
<dbReference type="PANTHER" id="PTHR30161:SF1">
    <property type="entry name" value="FLAGELLAR BIOSYNTHESIS PROTEIN FLHA-RELATED"/>
    <property type="match status" value="1"/>
</dbReference>
<dbReference type="InterPro" id="IPR025505">
    <property type="entry name" value="FHIPEP_CS"/>
</dbReference>
<accession>A0A1M4N3J8</accession>
<dbReference type="EMBL" id="FMJB01000064">
    <property type="protein sequence ID" value="SCM69452.1"/>
    <property type="molecule type" value="Genomic_DNA"/>
</dbReference>
<dbReference type="InterPro" id="IPR042196">
    <property type="entry name" value="FHIPEP_4"/>
</dbReference>
<keyword evidence="6 7" id="KW-0472">Membrane</keyword>
<feature type="transmembrane region" description="Helical" evidence="7">
    <location>
        <begin position="276"/>
        <end position="294"/>
    </location>
</feature>
<feature type="transmembrane region" description="Helical" evidence="7">
    <location>
        <begin position="196"/>
        <end position="217"/>
    </location>
</feature>
<dbReference type="PROSITE" id="PS00994">
    <property type="entry name" value="FHIPEP"/>
    <property type="match status" value="1"/>
</dbReference>
<keyword evidence="5 7" id="KW-1133">Transmembrane helix</keyword>
<feature type="transmembrane region" description="Helical" evidence="7">
    <location>
        <begin position="63"/>
        <end position="88"/>
    </location>
</feature>
<dbReference type="InterPro" id="IPR001712">
    <property type="entry name" value="T3SS_FHIPEP"/>
</dbReference>
<comment type="subcellular location">
    <subcellularLocation>
        <location evidence="1">Cell membrane</location>
        <topology evidence="1">Multi-pass membrane protein</topology>
    </subcellularLocation>
</comment>
<evidence type="ECO:0000256" key="7">
    <source>
        <dbReference type="SAM" id="Phobius"/>
    </source>
</evidence>
<dbReference type="Proteomes" id="UP000184085">
    <property type="component" value="Unassembled WGS sequence"/>
</dbReference>
<keyword evidence="3" id="KW-1003">Cell membrane</keyword>
<name>A0A1M4N3J8_9RHOB</name>
<evidence type="ECO:0000313" key="8">
    <source>
        <dbReference type="EMBL" id="SCM69452.1"/>
    </source>
</evidence>
<evidence type="ECO:0000256" key="6">
    <source>
        <dbReference type="ARBA" id="ARBA00023136"/>
    </source>
</evidence>
<dbReference type="InterPro" id="IPR042194">
    <property type="entry name" value="FHIPEP_1"/>
</dbReference>
<dbReference type="GO" id="GO:0005886">
    <property type="term" value="C:plasma membrane"/>
    <property type="evidence" value="ECO:0007669"/>
    <property type="project" value="UniProtKB-SubCell"/>
</dbReference>
<feature type="transmembrane region" description="Helical" evidence="7">
    <location>
        <begin position="237"/>
        <end position="255"/>
    </location>
</feature>
<dbReference type="Gene3D" id="3.40.50.12790">
    <property type="entry name" value="FHIPEP family, domain 4"/>
    <property type="match status" value="1"/>
</dbReference>
<dbReference type="GO" id="GO:0044780">
    <property type="term" value="P:bacterial-type flagellum assembly"/>
    <property type="evidence" value="ECO:0007669"/>
    <property type="project" value="TreeGrafter"/>
</dbReference>
<dbReference type="PRINTS" id="PR00949">
    <property type="entry name" value="TYPE3IMAPROT"/>
</dbReference>
<dbReference type="Gene3D" id="3.40.30.60">
    <property type="entry name" value="FHIPEP family, domain 1"/>
    <property type="match status" value="1"/>
</dbReference>
<dbReference type="PANTHER" id="PTHR30161">
    <property type="entry name" value="FLAGELLAR EXPORT PROTEIN, MEMBRANE FLHA SUBUNIT-RELATED"/>
    <property type="match status" value="1"/>
</dbReference>
<protein>
    <submittedName>
        <fullName evidence="8">Putative membrane protein</fullName>
    </submittedName>
</protein>
<organism evidence="8 9">
    <name type="scientific">Donghicola eburneus</name>
    <dbReference type="NCBI Taxonomy" id="393278"/>
    <lineage>
        <taxon>Bacteria</taxon>
        <taxon>Pseudomonadati</taxon>
        <taxon>Pseudomonadota</taxon>
        <taxon>Alphaproteobacteria</taxon>
        <taxon>Rhodobacterales</taxon>
        <taxon>Roseobacteraceae</taxon>
        <taxon>Donghicola</taxon>
    </lineage>
</organism>
<feature type="transmembrane region" description="Helical" evidence="7">
    <location>
        <begin position="32"/>
        <end position="51"/>
    </location>
</feature>
<keyword evidence="4 7" id="KW-0812">Transmembrane</keyword>
<dbReference type="Pfam" id="PF00771">
    <property type="entry name" value="FHIPEP"/>
    <property type="match status" value="1"/>
</dbReference>
<dbReference type="GO" id="GO:0009306">
    <property type="term" value="P:protein secretion"/>
    <property type="evidence" value="ECO:0007669"/>
    <property type="project" value="InterPro"/>
</dbReference>
<proteinExistence type="inferred from homology"/>
<gene>
    <name evidence="8" type="ORF">KARMA_3691</name>
</gene>
<reference evidence="9" key="1">
    <citation type="submission" date="2016-09" db="EMBL/GenBank/DDBJ databases">
        <authorList>
            <person name="Wibberg D."/>
        </authorList>
    </citation>
    <scope>NUCLEOTIDE SEQUENCE [LARGE SCALE GENOMIC DNA]</scope>
</reference>
<sequence>MKALDSSIILAVFAALAFVSLLMPMPSMLLDFGMAVSFSIAILILSLVLLTSSAADFVAFPQFILISLFFRVYINIASTKLILTAGAYGDKVAGQTLYGFATFVMGEGLHIGIVVFIIFTLLNFLVLSKGASRMAEVSARFSLDAMPGKQMAIDADLSSGAISHEEASQRREKLSNESSFFGSLDGVAKFVKGDAVLGLLLTAINLLIGVAFGVLSYDMPLSESLKLYSFLTIGDGFVSQIPALIISFATGLLLAKGSDRTRTSNAISRQVFEQKEVLLAVCVVSTALAFIPSLPTIPFLAVSTVSGALWYRLRLLAEQQDVSEEAPILPVAEEQKIEDLIEADDILLKVSSSIARNFLRSESGLENRIRPLRMHIAEKYGLLIPQVRVSEWPGLEGGKYRILLHGANIAEGELQGDDLLVLLDHEEGHSGVKDPVYGAPAKWVPAIERDELILGGYTALSGDEVMLTHLMDVVVANLDTLMTAKTLKYTLNALIAQSDAVKSEGIKQCLSEAIPDKISNEYLLDVLKGLLAERISIRGFSAILDATIEAKNNGFRGDGAIEFVRQRINRQVVDAAFEGEAHHRAITLDQRWEEVFAQSERPQQGSEIAIQPSDLKKLSTRLAESAAQAAQAGSNIALVVSAKRRRFLRSVLDASQVRMPVLSFEELGSGGNIQFEGVVPFDG</sequence>
<dbReference type="PIRSF" id="PIRSF005419">
    <property type="entry name" value="FlhA"/>
    <property type="match status" value="1"/>
</dbReference>
<keyword evidence="9" id="KW-1185">Reference proteome</keyword>